<sequence>MAAGTRPQTLTIELDPERAQALSALSELYHATPERMVTSWAIYHIDRLRAGQTPDSVPSGWQPDADT</sequence>
<organism evidence="1 2">
    <name type="scientific">Micromonospora maris</name>
    <dbReference type="NCBI Taxonomy" id="1003110"/>
    <lineage>
        <taxon>Bacteria</taxon>
        <taxon>Bacillati</taxon>
        <taxon>Actinomycetota</taxon>
        <taxon>Actinomycetes</taxon>
        <taxon>Micromonosporales</taxon>
        <taxon>Micromonosporaceae</taxon>
        <taxon>Micromonospora</taxon>
    </lineage>
</organism>
<comment type="caution">
    <text evidence="1">The sequence shown here is derived from an EMBL/GenBank/DDBJ whole genome shotgun (WGS) entry which is preliminary data.</text>
</comment>
<gene>
    <name evidence="1" type="ORF">ADL17_03380</name>
</gene>
<keyword evidence="2" id="KW-1185">Reference proteome</keyword>
<evidence type="ECO:0000313" key="1">
    <source>
        <dbReference type="EMBL" id="KUJ48133.1"/>
    </source>
</evidence>
<protein>
    <submittedName>
        <fullName evidence="1">Uncharacterized protein</fullName>
    </submittedName>
</protein>
<reference evidence="1 2" key="1">
    <citation type="submission" date="2015-10" db="EMBL/GenBank/DDBJ databases">
        <authorList>
            <person name="Ju K.-S."/>
            <person name="Doroghazi J.R."/>
            <person name="Metcalf W.W."/>
        </authorList>
    </citation>
    <scope>NUCLEOTIDE SEQUENCE [LARGE SCALE GENOMIC DNA]</scope>
    <source>
        <strain evidence="1 2">NRRL B-24793</strain>
    </source>
</reference>
<evidence type="ECO:0000313" key="2">
    <source>
        <dbReference type="Proteomes" id="UP000053246"/>
    </source>
</evidence>
<name>A0A9X0I6U4_9ACTN</name>
<accession>A0A9X0I6U4</accession>
<dbReference type="AlphaFoldDB" id="A0A9X0I6U4"/>
<dbReference type="Proteomes" id="UP000053246">
    <property type="component" value="Unassembled WGS sequence"/>
</dbReference>
<dbReference type="EMBL" id="LMWI01000001">
    <property type="protein sequence ID" value="KUJ48133.1"/>
    <property type="molecule type" value="Genomic_DNA"/>
</dbReference>
<proteinExistence type="predicted"/>
<dbReference type="RefSeq" id="WP_043719584.1">
    <property type="nucleotide sequence ID" value="NZ_LMWI01000001.1"/>
</dbReference>